<dbReference type="InterPro" id="IPR002731">
    <property type="entry name" value="ATPase_BadF"/>
</dbReference>
<keyword evidence="4" id="KW-1185">Reference proteome</keyword>
<name>A0AAD0RXQ7_9GAMM</name>
<proteinExistence type="predicted"/>
<evidence type="ECO:0000313" key="5">
    <source>
        <dbReference type="Proteomes" id="UP000264605"/>
    </source>
</evidence>
<dbReference type="PANTHER" id="PTHR43190:SF3">
    <property type="entry name" value="N-ACETYL-D-GLUCOSAMINE KINASE"/>
    <property type="match status" value="1"/>
</dbReference>
<evidence type="ECO:0000313" key="2">
    <source>
        <dbReference type="EMBL" id="AXV64533.1"/>
    </source>
</evidence>
<evidence type="ECO:0000313" key="3">
    <source>
        <dbReference type="EMBL" id="SFT87697.1"/>
    </source>
</evidence>
<evidence type="ECO:0000259" key="1">
    <source>
        <dbReference type="Pfam" id="PF01869"/>
    </source>
</evidence>
<dbReference type="Pfam" id="PF01869">
    <property type="entry name" value="BcrAD_BadFG"/>
    <property type="match status" value="1"/>
</dbReference>
<reference evidence="3 4" key="1">
    <citation type="submission" date="2016-10" db="EMBL/GenBank/DDBJ databases">
        <authorList>
            <person name="Varghese N."/>
            <person name="Submissions S."/>
        </authorList>
    </citation>
    <scope>NUCLEOTIDE SEQUENCE [LARGE SCALE GENOMIC DNA]</scope>
    <source>
        <strain evidence="3 4">CGMCC 1.8499</strain>
    </source>
</reference>
<dbReference type="PANTHER" id="PTHR43190">
    <property type="entry name" value="N-ACETYL-D-GLUCOSAMINE KINASE"/>
    <property type="match status" value="1"/>
</dbReference>
<sequence>MTVRYVLAIDGGGTKVLAELTEQSSQLTFRSQGGPASISNDLDLAVENIVKVVRDVCEQSGAKASDIVAVMGLAGGASTTLAEQVKVMLKLIYEIEFASLRIESDAITSLYGANLGEPCVVVALGTGAVGARLQSNNQAKLVGGWGFTVDDFGGGARIGLMAVQYLLNDIDCYDLPKSRLTIRLSEQLGCTRQAISHWLKQAKPADYARFSPLVFSLQNECKVANKVLTEHTTSVVELINKSRGTSPLPVILIGGLAKVSQDLLPLTLQNELSPCKGDSLTGAAILAVKHYHDIIEKGQRNEP</sequence>
<dbReference type="Proteomes" id="UP000183805">
    <property type="component" value="Unassembled WGS sequence"/>
</dbReference>
<dbReference type="Proteomes" id="UP000264605">
    <property type="component" value="Chromosome"/>
</dbReference>
<feature type="domain" description="ATPase BadF/BadG/BcrA/BcrD type" evidence="1">
    <location>
        <begin position="9"/>
        <end position="259"/>
    </location>
</feature>
<dbReference type="AlphaFoldDB" id="A0AAD0RXQ7"/>
<evidence type="ECO:0000313" key="4">
    <source>
        <dbReference type="Proteomes" id="UP000183805"/>
    </source>
</evidence>
<dbReference type="RefSeq" id="WP_051501818.1">
    <property type="nucleotide sequence ID" value="NZ_CP032090.1"/>
</dbReference>
<reference evidence="2 5" key="2">
    <citation type="submission" date="2018-08" db="EMBL/GenBank/DDBJ databases">
        <title>Draft genome sequence of Pseudoalteromonas donghaensis HJ51.</title>
        <authorList>
            <person name="Oh J."/>
            <person name="Roh D."/>
        </authorList>
    </citation>
    <scope>NUCLEOTIDE SEQUENCE [LARGE SCALE GENOMIC DNA]</scope>
    <source>
        <strain evidence="2 5">HJ51</strain>
    </source>
</reference>
<dbReference type="Gene3D" id="3.30.420.40">
    <property type="match status" value="2"/>
</dbReference>
<keyword evidence="3" id="KW-0418">Kinase</keyword>
<dbReference type="SUPFAM" id="SSF53067">
    <property type="entry name" value="Actin-like ATPase domain"/>
    <property type="match status" value="2"/>
</dbReference>
<dbReference type="EMBL" id="FPAZ01000013">
    <property type="protein sequence ID" value="SFT87697.1"/>
    <property type="molecule type" value="Genomic_DNA"/>
</dbReference>
<dbReference type="EMBL" id="CP032090">
    <property type="protein sequence ID" value="AXV64533.1"/>
    <property type="molecule type" value="Genomic_DNA"/>
</dbReference>
<dbReference type="KEGG" id="pdj:D0907_04165"/>
<dbReference type="GO" id="GO:0016301">
    <property type="term" value="F:kinase activity"/>
    <property type="evidence" value="ECO:0007669"/>
    <property type="project" value="UniProtKB-KW"/>
</dbReference>
<organism evidence="2 5">
    <name type="scientific">Pseudoalteromonas lipolytica</name>
    <dbReference type="NCBI Taxonomy" id="570156"/>
    <lineage>
        <taxon>Bacteria</taxon>
        <taxon>Pseudomonadati</taxon>
        <taxon>Pseudomonadota</taxon>
        <taxon>Gammaproteobacteria</taxon>
        <taxon>Alteromonadales</taxon>
        <taxon>Pseudoalteromonadaceae</taxon>
        <taxon>Pseudoalteromonas</taxon>
    </lineage>
</organism>
<dbReference type="InterPro" id="IPR052519">
    <property type="entry name" value="Euk-type_GlcNAc_Kinase"/>
</dbReference>
<accession>A0AAD0RXQ7</accession>
<keyword evidence="3" id="KW-0808">Transferase</keyword>
<protein>
    <submittedName>
        <fullName evidence="2">ATPase</fullName>
    </submittedName>
    <submittedName>
        <fullName evidence="3">Glucosamine kinase</fullName>
    </submittedName>
</protein>
<gene>
    <name evidence="2" type="ORF">D0907_04165</name>
    <name evidence="3" type="ORF">SAMN04487854_11357</name>
</gene>
<dbReference type="CDD" id="cd24082">
    <property type="entry name" value="ASKHA_NBD_GspK-like"/>
    <property type="match status" value="1"/>
</dbReference>
<dbReference type="GeneID" id="99504644"/>
<dbReference type="InterPro" id="IPR043129">
    <property type="entry name" value="ATPase_NBD"/>
</dbReference>